<feature type="compositionally biased region" description="Low complexity" evidence="3">
    <location>
        <begin position="21"/>
        <end position="125"/>
    </location>
</feature>
<dbReference type="InterPro" id="IPR028974">
    <property type="entry name" value="TSP_type-3_rpt"/>
</dbReference>
<sequence length="512" mass="49013">MHSASRWGLILAAVAACSDSSAGTAGLTDTSTSTSTSTSSMTTEPTTTSGEPETTDAPTTSPTSTSTSTSTTEPETSTTTTSTTEPETSTTTTTGPDTTTTTTSTDTGETETSTGSTDTSTTTTGDDADGDGDGVPDASDNCVDAANPGQEDGDEDGVGDGCDNCASDPNPDQADTDQDGVGDLCDEEAINNADVLYVPEGTSIELGGTHCYAQWVKILGTVTVPQYANDPATGTLTLKSQTILVGATGKVVADSAGMAGGSPSPQVTTGGFGGQGAGKGCGGGPGSSVGQAGSGAGYGGTGGAPNNQYGNGNPCNSCDQATIAHCSGAVGVVGGTDMGDDVALGNGGGAAGNSSGCSNSGARGGRGGGSVLLLANDWVQVDGSVSARGEEPPGDPSQCGYRGGGGGGSGGGVVVAADSVLGAGSLDARGGNGGPALGDQNQTWAWGGGGGGGGRIKVFSPADTFTGMRRVDAGAGGTVPPTQSSFAGSPGANGKTAAVATIPAIYDDLTCE</sequence>
<evidence type="ECO:0000256" key="2">
    <source>
        <dbReference type="ARBA" id="ARBA00022837"/>
    </source>
</evidence>
<evidence type="ECO:0000313" key="6">
    <source>
        <dbReference type="Proteomes" id="UP001164459"/>
    </source>
</evidence>
<feature type="compositionally biased region" description="Gly residues" evidence="3">
    <location>
        <begin position="270"/>
        <end position="286"/>
    </location>
</feature>
<name>A0ABY7HJB4_9BACT</name>
<keyword evidence="2" id="KW-0106">Calcium</keyword>
<dbReference type="Pfam" id="PF02412">
    <property type="entry name" value="TSP_3"/>
    <property type="match status" value="1"/>
</dbReference>
<organism evidence="5 6">
    <name type="scientific">Nannocystis punicea</name>
    <dbReference type="NCBI Taxonomy" id="2995304"/>
    <lineage>
        <taxon>Bacteria</taxon>
        <taxon>Pseudomonadati</taxon>
        <taxon>Myxococcota</taxon>
        <taxon>Polyangia</taxon>
        <taxon>Nannocystales</taxon>
        <taxon>Nannocystaceae</taxon>
        <taxon>Nannocystis</taxon>
    </lineage>
</organism>
<feature type="region of interest" description="Disordered" evidence="3">
    <location>
        <begin position="21"/>
        <end position="182"/>
    </location>
</feature>
<reference evidence="5" key="1">
    <citation type="submission" date="2022-11" db="EMBL/GenBank/DDBJ databases">
        <title>Minimal conservation of predation-associated metabolite biosynthetic gene clusters underscores biosynthetic potential of Myxococcota including descriptions for ten novel species: Archangium lansinium sp. nov., Myxococcus landrumus sp. nov., Nannocystis bai.</title>
        <authorList>
            <person name="Ahearne A."/>
            <person name="Stevens C."/>
            <person name="Dowd S."/>
        </authorList>
    </citation>
    <scope>NUCLEOTIDE SEQUENCE</scope>
    <source>
        <strain evidence="5">Fl3</strain>
    </source>
</reference>
<evidence type="ECO:0000313" key="5">
    <source>
        <dbReference type="EMBL" id="WAS99396.1"/>
    </source>
</evidence>
<evidence type="ECO:0000256" key="1">
    <source>
        <dbReference type="ARBA" id="ARBA00022729"/>
    </source>
</evidence>
<protein>
    <submittedName>
        <fullName evidence="5">Thrombospondin type 3 repeat-containing protein</fullName>
    </submittedName>
</protein>
<evidence type="ECO:0000256" key="3">
    <source>
        <dbReference type="SAM" id="MobiDB-lite"/>
    </source>
</evidence>
<dbReference type="SUPFAM" id="SSF103647">
    <property type="entry name" value="TSP type-3 repeat"/>
    <property type="match status" value="1"/>
</dbReference>
<dbReference type="Proteomes" id="UP001164459">
    <property type="component" value="Chromosome"/>
</dbReference>
<accession>A0ABY7HJB4</accession>
<dbReference type="Gene3D" id="4.10.1080.10">
    <property type="entry name" value="TSP type-3 repeat"/>
    <property type="match status" value="1"/>
</dbReference>
<keyword evidence="6" id="KW-1185">Reference proteome</keyword>
<feature type="region of interest" description="Disordered" evidence="3">
    <location>
        <begin position="385"/>
        <end position="405"/>
    </location>
</feature>
<dbReference type="EMBL" id="CP114040">
    <property type="protein sequence ID" value="WAS99396.1"/>
    <property type="molecule type" value="Genomic_DNA"/>
</dbReference>
<dbReference type="InterPro" id="IPR003367">
    <property type="entry name" value="Thrombospondin_3-like_rpt"/>
</dbReference>
<dbReference type="PANTHER" id="PTHR10199">
    <property type="entry name" value="THROMBOSPONDIN"/>
    <property type="match status" value="1"/>
</dbReference>
<feature type="region of interest" description="Disordered" evidence="3">
    <location>
        <begin position="475"/>
        <end position="494"/>
    </location>
</feature>
<feature type="signal peptide" evidence="4">
    <location>
        <begin position="1"/>
        <end position="22"/>
    </location>
</feature>
<feature type="chain" id="PRO_5047076781" evidence="4">
    <location>
        <begin position="23"/>
        <end position="512"/>
    </location>
</feature>
<proteinExistence type="predicted"/>
<evidence type="ECO:0000256" key="4">
    <source>
        <dbReference type="SAM" id="SignalP"/>
    </source>
</evidence>
<dbReference type="RefSeq" id="WP_269041757.1">
    <property type="nucleotide sequence ID" value="NZ_CP114040.1"/>
</dbReference>
<keyword evidence="1 4" id="KW-0732">Signal</keyword>
<feature type="region of interest" description="Disordered" evidence="3">
    <location>
        <begin position="259"/>
        <end position="286"/>
    </location>
</feature>
<dbReference type="PROSITE" id="PS51257">
    <property type="entry name" value="PROKAR_LIPOPROTEIN"/>
    <property type="match status" value="1"/>
</dbReference>
<gene>
    <name evidence="5" type="ORF">O0S08_24980</name>
</gene>